<feature type="domain" description="VWFA" evidence="2">
    <location>
        <begin position="164"/>
        <end position="412"/>
    </location>
</feature>
<organism evidence="3 4">
    <name type="scientific">Leminorella grimontii</name>
    <dbReference type="NCBI Taxonomy" id="82981"/>
    <lineage>
        <taxon>Bacteria</taxon>
        <taxon>Pseudomonadati</taxon>
        <taxon>Pseudomonadota</taxon>
        <taxon>Gammaproteobacteria</taxon>
        <taxon>Enterobacterales</taxon>
        <taxon>Budviciaceae</taxon>
        <taxon>Leminorella</taxon>
    </lineage>
</organism>
<dbReference type="PROSITE" id="PS50234">
    <property type="entry name" value="VWFA"/>
    <property type="match status" value="1"/>
</dbReference>
<dbReference type="CDD" id="cd00198">
    <property type="entry name" value="vWFA"/>
    <property type="match status" value="1"/>
</dbReference>
<evidence type="ECO:0000313" key="3">
    <source>
        <dbReference type="EMBL" id="GKX56524.1"/>
    </source>
</evidence>
<dbReference type="InterPro" id="IPR002035">
    <property type="entry name" value="VWF_A"/>
</dbReference>
<sequence>MKQDRLRKKRSISDFARNERGAIAIMFVLMGGFLLGMAALGFEGSRFLIERARLSDAMEQAALALAAEDNGNQTPEAVARNRVLATLYLGSYMRNDKSVSAPAISVSDVISVPHSSDSVQYVEYRLNAVTEHDAWFSSSYFPSFQSTVYVGDNGAARKYRANIDVVFAVDFSNSMNGELSGGGSKVEELKRIVLKLSRELYSYNVTNRVGFVPFDWGIGSGGRCIMPISTNTRLDEIPGAVVDTFENYIDYAETLNAIPGEPANSVNAIAVEHWACLKSTNAHEVLLTDRYDEISQISDMVAYGNTFISPGILRAAQLLSHSRAAKRVIVIVSDGEDHPNIQPTINLINGGMCDRIKASMATRYSAGKIAFVGVGYKPSTDWTACVGKNNFFVSESVDELEKDLRRAVFEEVGHNTLKVF</sequence>
<dbReference type="InterPro" id="IPR028087">
    <property type="entry name" value="Tad_N"/>
</dbReference>
<protein>
    <recommendedName>
        <fullName evidence="2">VWFA domain-containing protein</fullName>
    </recommendedName>
</protein>
<dbReference type="Proteomes" id="UP001058124">
    <property type="component" value="Unassembled WGS sequence"/>
</dbReference>
<name>A0AAV5N652_9GAMM</name>
<feature type="transmembrane region" description="Helical" evidence="1">
    <location>
        <begin position="21"/>
        <end position="42"/>
    </location>
</feature>
<evidence type="ECO:0000256" key="1">
    <source>
        <dbReference type="SAM" id="Phobius"/>
    </source>
</evidence>
<keyword evidence="1" id="KW-0812">Transmembrane</keyword>
<dbReference type="SUPFAM" id="SSF53300">
    <property type="entry name" value="vWA-like"/>
    <property type="match status" value="1"/>
</dbReference>
<evidence type="ECO:0000313" key="4">
    <source>
        <dbReference type="Proteomes" id="UP001058124"/>
    </source>
</evidence>
<accession>A0AAV5N652</accession>
<proteinExistence type="predicted"/>
<comment type="caution">
    <text evidence="3">The sequence shown here is derived from an EMBL/GenBank/DDBJ whole genome shotgun (WGS) entry which is preliminary data.</text>
</comment>
<dbReference type="Pfam" id="PF13400">
    <property type="entry name" value="Tad"/>
    <property type="match status" value="1"/>
</dbReference>
<keyword evidence="1" id="KW-0472">Membrane</keyword>
<dbReference type="AlphaFoldDB" id="A0AAV5N652"/>
<evidence type="ECO:0000259" key="2">
    <source>
        <dbReference type="PROSITE" id="PS50234"/>
    </source>
</evidence>
<reference evidence="3" key="1">
    <citation type="submission" date="2022-06" db="EMBL/GenBank/DDBJ databases">
        <title>Draft genome sequences of Leminorella grimontii str. JCM5902.</title>
        <authorList>
            <person name="Wakabayashi Y."/>
            <person name="Kojima K."/>
        </authorList>
    </citation>
    <scope>NUCLEOTIDE SEQUENCE</scope>
    <source>
        <strain evidence="3">JCM 5902</strain>
    </source>
</reference>
<dbReference type="EMBL" id="BRLH01000006">
    <property type="protein sequence ID" value="GKX56524.1"/>
    <property type="molecule type" value="Genomic_DNA"/>
</dbReference>
<keyword evidence="1" id="KW-1133">Transmembrane helix</keyword>
<keyword evidence="4" id="KW-1185">Reference proteome</keyword>
<gene>
    <name evidence="3" type="ORF">SOASR030_26360</name>
</gene>
<dbReference type="InterPro" id="IPR036465">
    <property type="entry name" value="vWFA_dom_sf"/>
</dbReference>
<dbReference type="SMART" id="SM00327">
    <property type="entry name" value="VWA"/>
    <property type="match status" value="1"/>
</dbReference>
<dbReference type="Gene3D" id="3.40.50.410">
    <property type="entry name" value="von Willebrand factor, type A domain"/>
    <property type="match status" value="1"/>
</dbReference>